<sequence>MEKNPPPPSERALKAAAEMQKSAPPLASGGGCRNTAGLGVCISWTNNQHKGDFYVNSWNGAVYYGTARVYIHVNGTPYYKYTVVTDHLGAYPAATHNTGSGSSGSAYTLVDTFNQNGSVIGGGSSPYQYWP</sequence>
<name>A0A136PRM9_9ACTN</name>
<comment type="caution">
    <text evidence="1">The sequence shown here is derived from an EMBL/GenBank/DDBJ whole genome shotgun (WGS) entry which is preliminary data.</text>
</comment>
<proteinExistence type="predicted"/>
<dbReference type="AlphaFoldDB" id="A0A136PRM9"/>
<protein>
    <submittedName>
        <fullName evidence="1">Uncharacterized protein</fullName>
    </submittedName>
</protein>
<gene>
    <name evidence="1" type="ORF">AWW66_16605</name>
</gene>
<evidence type="ECO:0000313" key="1">
    <source>
        <dbReference type="EMBL" id="KXK60826.1"/>
    </source>
</evidence>
<dbReference type="RefSeq" id="WP_245648339.1">
    <property type="nucleotide sequence ID" value="NZ_JBIUBN010000016.1"/>
</dbReference>
<dbReference type="Proteomes" id="UP000070620">
    <property type="component" value="Unassembled WGS sequence"/>
</dbReference>
<keyword evidence="2" id="KW-1185">Reference proteome</keyword>
<reference evidence="1 2" key="1">
    <citation type="submission" date="2016-01" db="EMBL/GenBank/DDBJ databases">
        <title>Whole genome sequence and analysis of Micromonospora rosaria DSM 803, which can produce antibacterial substance rosamicin.</title>
        <authorList>
            <person name="Yang H."/>
            <person name="He X."/>
            <person name="Zhu D."/>
        </authorList>
    </citation>
    <scope>NUCLEOTIDE SEQUENCE [LARGE SCALE GENOMIC DNA]</scope>
    <source>
        <strain evidence="1 2">DSM 803</strain>
    </source>
</reference>
<dbReference type="PROSITE" id="PS51257">
    <property type="entry name" value="PROKAR_LIPOPROTEIN"/>
    <property type="match status" value="1"/>
</dbReference>
<organism evidence="1 2">
    <name type="scientific">Micromonospora rosaria</name>
    <dbReference type="NCBI Taxonomy" id="47874"/>
    <lineage>
        <taxon>Bacteria</taxon>
        <taxon>Bacillati</taxon>
        <taxon>Actinomycetota</taxon>
        <taxon>Actinomycetes</taxon>
        <taxon>Micromonosporales</taxon>
        <taxon>Micromonosporaceae</taxon>
        <taxon>Micromonospora</taxon>
    </lineage>
</organism>
<dbReference type="EMBL" id="LRQV01000057">
    <property type="protein sequence ID" value="KXK60826.1"/>
    <property type="molecule type" value="Genomic_DNA"/>
</dbReference>
<evidence type="ECO:0000313" key="2">
    <source>
        <dbReference type="Proteomes" id="UP000070620"/>
    </source>
</evidence>
<accession>A0A136PRM9</accession>